<evidence type="ECO:0000313" key="1">
    <source>
        <dbReference type="EMBL" id="MCD5317164.1"/>
    </source>
</evidence>
<proteinExistence type="predicted"/>
<dbReference type="InterPro" id="IPR048142">
    <property type="entry name" value="QRL_CxxC_CxxC"/>
</dbReference>
<accession>A0A9X1NPC0</accession>
<dbReference type="Proteomes" id="UP001138997">
    <property type="component" value="Unassembled WGS sequence"/>
</dbReference>
<reference evidence="1" key="1">
    <citation type="submission" date="2021-11" db="EMBL/GenBank/DDBJ databases">
        <title>Streptomyces corallinus and Kineosporia corallina sp. nov., two new coral-derived marine actinobacteria.</title>
        <authorList>
            <person name="Buangrab K."/>
            <person name="Sutthacheep M."/>
            <person name="Yeemin T."/>
            <person name="Harunari E."/>
            <person name="Igarashi Y."/>
            <person name="Sripreechasak P."/>
            <person name="Kanchanasin P."/>
            <person name="Tanasupawat S."/>
            <person name="Phongsopitanun W."/>
        </authorList>
    </citation>
    <scope>NUCLEOTIDE SEQUENCE</scope>
    <source>
        <strain evidence="1">JCM 31032</strain>
    </source>
</reference>
<evidence type="ECO:0000313" key="2">
    <source>
        <dbReference type="Proteomes" id="UP001138997"/>
    </source>
</evidence>
<sequence>MSAREIGAEAAESVARMVAGIGGPVGVTLDHKAAPIGTGEWLVYRYGLAPTGLATMRQLSAMGLRPGGCPPVAALARPRGRWVAYLYDVSTAKAKRPMTPAKFRALAAANRARRICPTCGVDAGYVIPFRLGECVDCHYGPADETPSYATEIGVAA</sequence>
<dbReference type="AlphaFoldDB" id="A0A9X1NPC0"/>
<protein>
    <submittedName>
        <fullName evidence="1">Uncharacterized protein</fullName>
    </submittedName>
</protein>
<dbReference type="NCBIfam" id="NF041638">
    <property type="entry name" value="QRL_CxxC_CxxC"/>
    <property type="match status" value="1"/>
</dbReference>
<comment type="caution">
    <text evidence="1">The sequence shown here is derived from an EMBL/GenBank/DDBJ whole genome shotgun (WGS) entry which is preliminary data.</text>
</comment>
<dbReference type="RefSeq" id="WP_231450016.1">
    <property type="nucleotide sequence ID" value="NZ_JAJOMB010000046.1"/>
</dbReference>
<organism evidence="1 2">
    <name type="scientific">Kineosporia babensis</name>
    <dbReference type="NCBI Taxonomy" id="499548"/>
    <lineage>
        <taxon>Bacteria</taxon>
        <taxon>Bacillati</taxon>
        <taxon>Actinomycetota</taxon>
        <taxon>Actinomycetes</taxon>
        <taxon>Kineosporiales</taxon>
        <taxon>Kineosporiaceae</taxon>
        <taxon>Kineosporia</taxon>
    </lineage>
</organism>
<gene>
    <name evidence="1" type="ORF">LR394_40360</name>
</gene>
<name>A0A9X1NPC0_9ACTN</name>
<dbReference type="EMBL" id="JAJOMB010000046">
    <property type="protein sequence ID" value="MCD5317164.1"/>
    <property type="molecule type" value="Genomic_DNA"/>
</dbReference>
<keyword evidence="2" id="KW-1185">Reference proteome</keyword>